<dbReference type="Proteomes" id="UP000023152">
    <property type="component" value="Unassembled WGS sequence"/>
</dbReference>
<evidence type="ECO:0000313" key="3">
    <source>
        <dbReference type="Proteomes" id="UP000023152"/>
    </source>
</evidence>
<keyword evidence="3" id="KW-1185">Reference proteome</keyword>
<comment type="caution">
    <text evidence="2">The sequence shown here is derived from an EMBL/GenBank/DDBJ whole genome shotgun (WGS) entry which is preliminary data.</text>
</comment>
<sequence>MYCKDNVEPLKMSLIGQGLCVLAGHLDEFYGVMLRLYLYRIVENTQCTLNKLQSSQEDWHEHPLQLYHTIEIPMSEYEKIKVRSLASLNLDTMWSYCNDLESDWSGAADTFESSFDDESNSNSNSSDEEEEEAYFKDMITQLKKAETLLDQQWLIVPVAVLWSGEGHDDDTTEANSAFIVTTPLVKLENHLSPDDNKDEVWKRIRQDYMFLYGGQDPTSESSPDHSLVSRHLVTVMDLSRLLKISSADGSSVLPNTFSWEGYLATYGGGIVHVPYDIRKLDQCITLQQFQQRQRYAQPQPQTQAKTETQTQLLDEQSIFEQTAPQEDTDSLHSQSVSVPYKHQMIKQLSGSNFSCSYFFFFF</sequence>
<name>X6NL25_RETFI</name>
<reference evidence="2 3" key="1">
    <citation type="journal article" date="2013" name="Curr. Biol.">
        <title>The Genome of the Foraminiferan Reticulomyxa filosa.</title>
        <authorList>
            <person name="Glockner G."/>
            <person name="Hulsmann N."/>
            <person name="Schleicher M."/>
            <person name="Noegel A.A."/>
            <person name="Eichinger L."/>
            <person name="Gallinger C."/>
            <person name="Pawlowski J."/>
            <person name="Sierra R."/>
            <person name="Euteneuer U."/>
            <person name="Pillet L."/>
            <person name="Moustafa A."/>
            <person name="Platzer M."/>
            <person name="Groth M."/>
            <person name="Szafranski K."/>
            <person name="Schliwa M."/>
        </authorList>
    </citation>
    <scope>NUCLEOTIDE SEQUENCE [LARGE SCALE GENOMIC DNA]</scope>
</reference>
<feature type="region of interest" description="Disordered" evidence="1">
    <location>
        <begin position="111"/>
        <end position="132"/>
    </location>
</feature>
<dbReference type="AlphaFoldDB" id="X6NL25"/>
<protein>
    <submittedName>
        <fullName evidence="2">Uncharacterized protein</fullName>
    </submittedName>
</protein>
<gene>
    <name evidence="2" type="ORF">RFI_10437</name>
</gene>
<evidence type="ECO:0000256" key="1">
    <source>
        <dbReference type="SAM" id="MobiDB-lite"/>
    </source>
</evidence>
<dbReference type="EMBL" id="ASPP01007698">
    <property type="protein sequence ID" value="ETO26701.1"/>
    <property type="molecule type" value="Genomic_DNA"/>
</dbReference>
<organism evidence="2 3">
    <name type="scientific">Reticulomyxa filosa</name>
    <dbReference type="NCBI Taxonomy" id="46433"/>
    <lineage>
        <taxon>Eukaryota</taxon>
        <taxon>Sar</taxon>
        <taxon>Rhizaria</taxon>
        <taxon>Retaria</taxon>
        <taxon>Foraminifera</taxon>
        <taxon>Monothalamids</taxon>
        <taxon>Reticulomyxidae</taxon>
        <taxon>Reticulomyxa</taxon>
    </lineage>
</organism>
<evidence type="ECO:0000313" key="2">
    <source>
        <dbReference type="EMBL" id="ETO26701.1"/>
    </source>
</evidence>
<accession>X6NL25</accession>
<proteinExistence type="predicted"/>